<feature type="non-terminal residue" evidence="2">
    <location>
        <position position="1"/>
    </location>
</feature>
<dbReference type="AlphaFoldDB" id="X1JRL3"/>
<sequence length="52" mass="5506">PSCLLTFAAIKSYSRFCEALSLDDSWCEGGTIIIDEDGDEGGPPGDRGRGNL</sequence>
<organism evidence="2">
    <name type="scientific">marine sediment metagenome</name>
    <dbReference type="NCBI Taxonomy" id="412755"/>
    <lineage>
        <taxon>unclassified sequences</taxon>
        <taxon>metagenomes</taxon>
        <taxon>ecological metagenomes</taxon>
    </lineage>
</organism>
<protein>
    <submittedName>
        <fullName evidence="2">Uncharacterized protein</fullName>
    </submittedName>
</protein>
<dbReference type="EMBL" id="BARU01039702">
    <property type="protein sequence ID" value="GAH84050.1"/>
    <property type="molecule type" value="Genomic_DNA"/>
</dbReference>
<proteinExistence type="predicted"/>
<accession>X1JRL3</accession>
<evidence type="ECO:0000313" key="2">
    <source>
        <dbReference type="EMBL" id="GAH84050.1"/>
    </source>
</evidence>
<feature type="region of interest" description="Disordered" evidence="1">
    <location>
        <begin position="33"/>
        <end position="52"/>
    </location>
</feature>
<name>X1JRL3_9ZZZZ</name>
<gene>
    <name evidence="2" type="ORF">S03H2_61506</name>
</gene>
<reference evidence="2" key="1">
    <citation type="journal article" date="2014" name="Front. Microbiol.">
        <title>High frequency of phylogenetically diverse reductive dehalogenase-homologous genes in deep subseafloor sedimentary metagenomes.</title>
        <authorList>
            <person name="Kawai M."/>
            <person name="Futagami T."/>
            <person name="Toyoda A."/>
            <person name="Takaki Y."/>
            <person name="Nishi S."/>
            <person name="Hori S."/>
            <person name="Arai W."/>
            <person name="Tsubouchi T."/>
            <person name="Morono Y."/>
            <person name="Uchiyama I."/>
            <person name="Ito T."/>
            <person name="Fujiyama A."/>
            <person name="Inagaki F."/>
            <person name="Takami H."/>
        </authorList>
    </citation>
    <scope>NUCLEOTIDE SEQUENCE</scope>
    <source>
        <strain evidence="2">Expedition CK06-06</strain>
    </source>
</reference>
<comment type="caution">
    <text evidence="2">The sequence shown here is derived from an EMBL/GenBank/DDBJ whole genome shotgun (WGS) entry which is preliminary data.</text>
</comment>
<evidence type="ECO:0000256" key="1">
    <source>
        <dbReference type="SAM" id="MobiDB-lite"/>
    </source>
</evidence>